<proteinExistence type="predicted"/>
<protein>
    <submittedName>
        <fullName evidence="2">Uncharacterized protein</fullName>
    </submittedName>
</protein>
<evidence type="ECO:0000256" key="1">
    <source>
        <dbReference type="SAM" id="Phobius"/>
    </source>
</evidence>
<dbReference type="EMBL" id="LAZR01008191">
    <property type="protein sequence ID" value="KKM80400.1"/>
    <property type="molecule type" value="Genomic_DNA"/>
</dbReference>
<keyword evidence="1" id="KW-0812">Transmembrane</keyword>
<keyword evidence="1" id="KW-1133">Transmembrane helix</keyword>
<sequence>MSEIAIFFILGGIIFVICFVIIYWIIQKILKSLKKKYQPKKATSFKCLDGHVVRSKGELIIDNHLHRLGIDHEYENTIRIRGKPIKYDWYLPNFKIYIEYWGYYGKNYMKRKEEKLSLYRKGKLALISIEDIMLKDIYSNLEKELNRYIKKDLIKRHCPNCGIELDKRFEFR</sequence>
<organism evidence="2">
    <name type="scientific">marine sediment metagenome</name>
    <dbReference type="NCBI Taxonomy" id="412755"/>
    <lineage>
        <taxon>unclassified sequences</taxon>
        <taxon>metagenomes</taxon>
        <taxon>ecological metagenomes</taxon>
    </lineage>
</organism>
<keyword evidence="1" id="KW-0472">Membrane</keyword>
<accession>A0A0F9MUV2</accession>
<evidence type="ECO:0000313" key="2">
    <source>
        <dbReference type="EMBL" id="KKM80400.1"/>
    </source>
</evidence>
<comment type="caution">
    <text evidence="2">The sequence shown here is derived from an EMBL/GenBank/DDBJ whole genome shotgun (WGS) entry which is preliminary data.</text>
</comment>
<name>A0A0F9MUV2_9ZZZZ</name>
<gene>
    <name evidence="2" type="ORF">LCGC14_1340230</name>
</gene>
<reference evidence="2" key="1">
    <citation type="journal article" date="2015" name="Nature">
        <title>Complex archaea that bridge the gap between prokaryotes and eukaryotes.</title>
        <authorList>
            <person name="Spang A."/>
            <person name="Saw J.H."/>
            <person name="Jorgensen S.L."/>
            <person name="Zaremba-Niedzwiedzka K."/>
            <person name="Martijn J."/>
            <person name="Lind A.E."/>
            <person name="van Eijk R."/>
            <person name="Schleper C."/>
            <person name="Guy L."/>
            <person name="Ettema T.J."/>
        </authorList>
    </citation>
    <scope>NUCLEOTIDE SEQUENCE</scope>
</reference>
<dbReference type="AlphaFoldDB" id="A0A0F9MUV2"/>
<feature type="transmembrane region" description="Helical" evidence="1">
    <location>
        <begin position="6"/>
        <end position="26"/>
    </location>
</feature>